<name>A0A8J6GJ22_MICOH</name>
<evidence type="ECO:0000256" key="1">
    <source>
        <dbReference type="SAM" id="MobiDB-lite"/>
    </source>
</evidence>
<feature type="region of interest" description="Disordered" evidence="1">
    <location>
        <begin position="60"/>
        <end position="82"/>
    </location>
</feature>
<reference evidence="2" key="1">
    <citation type="submission" date="2020-03" db="EMBL/GenBank/DDBJ databases">
        <title>Studies in the Genomics of Life Span.</title>
        <authorList>
            <person name="Glass D."/>
        </authorList>
    </citation>
    <scope>NUCLEOTIDE SEQUENCE</scope>
    <source>
        <strain evidence="2">LTLLF</strain>
        <tissue evidence="2">Muscle</tissue>
    </source>
</reference>
<accession>A0A8J6GJ22</accession>
<evidence type="ECO:0000313" key="3">
    <source>
        <dbReference type="Proteomes" id="UP000710432"/>
    </source>
</evidence>
<proteinExistence type="predicted"/>
<dbReference type="Proteomes" id="UP000710432">
    <property type="component" value="Unassembled WGS sequence"/>
</dbReference>
<protein>
    <submittedName>
        <fullName evidence="2">Ganglioside-induced differentiation-associated protein 1-like 1</fullName>
    </submittedName>
</protein>
<comment type="caution">
    <text evidence="2">The sequence shown here is derived from an EMBL/GenBank/DDBJ whole genome shotgun (WGS) entry which is preliminary data.</text>
</comment>
<evidence type="ECO:0000313" key="2">
    <source>
        <dbReference type="EMBL" id="KAH0514556.1"/>
    </source>
</evidence>
<organism evidence="2 3">
    <name type="scientific">Microtus ochrogaster</name>
    <name type="common">Prairie vole</name>
    <dbReference type="NCBI Taxonomy" id="79684"/>
    <lineage>
        <taxon>Eukaryota</taxon>
        <taxon>Metazoa</taxon>
        <taxon>Chordata</taxon>
        <taxon>Craniata</taxon>
        <taxon>Vertebrata</taxon>
        <taxon>Euteleostomi</taxon>
        <taxon>Mammalia</taxon>
        <taxon>Eutheria</taxon>
        <taxon>Euarchontoglires</taxon>
        <taxon>Glires</taxon>
        <taxon>Rodentia</taxon>
        <taxon>Myomorpha</taxon>
        <taxon>Muroidea</taxon>
        <taxon>Cricetidae</taxon>
        <taxon>Arvicolinae</taxon>
        <taxon>Microtus</taxon>
    </lineage>
</organism>
<feature type="compositionally biased region" description="Basic and acidic residues" evidence="1">
    <location>
        <begin position="123"/>
        <end position="132"/>
    </location>
</feature>
<gene>
    <name evidence="2" type="ORF">LTLLF_134665</name>
</gene>
<dbReference type="AlphaFoldDB" id="A0A8J6GJ22"/>
<dbReference type="EMBL" id="JAATJU010021143">
    <property type="protein sequence ID" value="KAH0514556.1"/>
    <property type="molecule type" value="Genomic_DNA"/>
</dbReference>
<feature type="region of interest" description="Disordered" evidence="1">
    <location>
        <begin position="106"/>
        <end position="204"/>
    </location>
</feature>
<sequence length="204" mass="21927">MATPNNLTPTNCSWWPISALESDAARPVEAPDAPEASSPAHWPKESLVLYHWTQSFSSQKVEGAQGADWRLGGDRREGQVARGTVLPGRRAQPQFRSISLGLVPSWGHLNRDKGRGQTSPAGRRPDGAEPRQPHFGPAFSPTRCSRRREPPAHSSQALGSGGGLLQSEARKAGAAMVSALPMSPPTDRGSYGEHPAYVPPSYLH</sequence>